<proteinExistence type="predicted"/>
<evidence type="ECO:0000256" key="1">
    <source>
        <dbReference type="SAM" id="MobiDB-lite"/>
    </source>
</evidence>
<evidence type="ECO:0000313" key="3">
    <source>
        <dbReference type="Proteomes" id="UP001551675"/>
    </source>
</evidence>
<feature type="region of interest" description="Disordered" evidence="1">
    <location>
        <begin position="32"/>
        <end position="52"/>
    </location>
</feature>
<dbReference type="RefSeq" id="WP_358137374.1">
    <property type="nucleotide sequence ID" value="NZ_JBFALK010000016.1"/>
</dbReference>
<evidence type="ECO:0000313" key="2">
    <source>
        <dbReference type="EMBL" id="MEV0972332.1"/>
    </source>
</evidence>
<dbReference type="EMBL" id="JBFALK010000016">
    <property type="protein sequence ID" value="MEV0972332.1"/>
    <property type="molecule type" value="Genomic_DNA"/>
</dbReference>
<dbReference type="Proteomes" id="UP001551675">
    <property type="component" value="Unassembled WGS sequence"/>
</dbReference>
<sequence>MCPTEFVTFAGLAMEFADRKVALLGDSLDSGHGHLARGGMPPRAGRSRARRPCGPWWPSGAEVSVGL</sequence>
<gene>
    <name evidence="2" type="ORF">AB0I59_27340</name>
</gene>
<evidence type="ECO:0008006" key="4">
    <source>
        <dbReference type="Google" id="ProtNLM"/>
    </source>
</evidence>
<organism evidence="2 3">
    <name type="scientific">Microtetraspora glauca</name>
    <dbReference type="NCBI Taxonomy" id="1996"/>
    <lineage>
        <taxon>Bacteria</taxon>
        <taxon>Bacillati</taxon>
        <taxon>Actinomycetota</taxon>
        <taxon>Actinomycetes</taxon>
        <taxon>Streptosporangiales</taxon>
        <taxon>Streptosporangiaceae</taxon>
        <taxon>Microtetraspora</taxon>
    </lineage>
</organism>
<keyword evidence="3" id="KW-1185">Reference proteome</keyword>
<protein>
    <recommendedName>
        <fullName evidence="4">SGNH hydrolase-type esterase domain-containing protein</fullName>
    </recommendedName>
</protein>
<accession>A0ABV3GL12</accession>
<name>A0ABV3GL12_MICGL</name>
<comment type="caution">
    <text evidence="2">The sequence shown here is derived from an EMBL/GenBank/DDBJ whole genome shotgun (WGS) entry which is preliminary data.</text>
</comment>
<reference evidence="2 3" key="1">
    <citation type="submission" date="2024-06" db="EMBL/GenBank/DDBJ databases">
        <title>The Natural Products Discovery Center: Release of the First 8490 Sequenced Strains for Exploring Actinobacteria Biosynthetic Diversity.</title>
        <authorList>
            <person name="Kalkreuter E."/>
            <person name="Kautsar S.A."/>
            <person name="Yang D."/>
            <person name="Bader C.D."/>
            <person name="Teijaro C.N."/>
            <person name="Fluegel L."/>
            <person name="Davis C.M."/>
            <person name="Simpson J.R."/>
            <person name="Lauterbach L."/>
            <person name="Steele A.D."/>
            <person name="Gui C."/>
            <person name="Meng S."/>
            <person name="Li G."/>
            <person name="Viehrig K."/>
            <person name="Ye F."/>
            <person name="Su P."/>
            <person name="Kiefer A.F."/>
            <person name="Nichols A."/>
            <person name="Cepeda A.J."/>
            <person name="Yan W."/>
            <person name="Fan B."/>
            <person name="Jiang Y."/>
            <person name="Adhikari A."/>
            <person name="Zheng C.-J."/>
            <person name="Schuster L."/>
            <person name="Cowan T.M."/>
            <person name="Smanski M.J."/>
            <person name="Chevrette M.G."/>
            <person name="De Carvalho L.P.S."/>
            <person name="Shen B."/>
        </authorList>
    </citation>
    <scope>NUCLEOTIDE SEQUENCE [LARGE SCALE GENOMIC DNA]</scope>
    <source>
        <strain evidence="2 3">NPDC050100</strain>
    </source>
</reference>